<name>A0A4W3IBN5_CALMI</name>
<evidence type="ECO:0000256" key="3">
    <source>
        <dbReference type="ARBA" id="ARBA00017059"/>
    </source>
</evidence>
<dbReference type="GO" id="GO:0005787">
    <property type="term" value="C:signal peptidase complex"/>
    <property type="evidence" value="ECO:0007669"/>
    <property type="project" value="InterPro"/>
</dbReference>
<reference evidence="12" key="5">
    <citation type="submission" date="2025-09" db="UniProtKB">
        <authorList>
            <consortium name="Ensembl"/>
        </authorList>
    </citation>
    <scope>IDENTIFICATION</scope>
</reference>
<dbReference type="GO" id="GO:0045047">
    <property type="term" value="P:protein targeting to ER"/>
    <property type="evidence" value="ECO:0007669"/>
    <property type="project" value="TreeGrafter"/>
</dbReference>
<comment type="subcellular location">
    <subcellularLocation>
        <location evidence="1">Endoplasmic reticulum membrane</location>
        <topology evidence="1">Multi-pass membrane protein</topology>
    </subcellularLocation>
</comment>
<comment type="function">
    <text evidence="9">Component of the signal peptidase complex (SPC) which catalyzes the cleavage of N-terminal signal sequences from nascent proteins as they are translocated into the lumen of the endoplasmic reticulum. Dispensable for SPC enzymatic activity.</text>
</comment>
<evidence type="ECO:0000256" key="6">
    <source>
        <dbReference type="ARBA" id="ARBA00022989"/>
    </source>
</evidence>
<reference evidence="13" key="2">
    <citation type="journal article" date="2007" name="PLoS Biol.">
        <title>Survey sequencing and comparative analysis of the elephant shark (Callorhinchus milii) genome.</title>
        <authorList>
            <person name="Venkatesh B."/>
            <person name="Kirkness E.F."/>
            <person name="Loh Y.H."/>
            <person name="Halpern A.L."/>
            <person name="Lee A.P."/>
            <person name="Johnson J."/>
            <person name="Dandona N."/>
            <person name="Viswanathan L.D."/>
            <person name="Tay A."/>
            <person name="Venter J.C."/>
            <person name="Strausberg R.L."/>
            <person name="Brenner S."/>
        </authorList>
    </citation>
    <scope>NUCLEOTIDE SEQUENCE [LARGE SCALE GENOMIC DNA]</scope>
</reference>
<dbReference type="InterPro" id="IPR009542">
    <property type="entry name" value="Spc1/SPCS1"/>
</dbReference>
<evidence type="ECO:0000256" key="1">
    <source>
        <dbReference type="ARBA" id="ARBA00004477"/>
    </source>
</evidence>
<dbReference type="Ensembl" id="ENSCMIT00000018661.1">
    <property type="protein sequence ID" value="ENSCMIP00000018314.1"/>
    <property type="gene ID" value="ENSCMIG00000008628.1"/>
</dbReference>
<sequence>MFPFLKAVATHMDYKGQQSAEQTFQRVIVAAAVIGFIYGYIVEQFGWTVYIVLAGFAISCLLTLPPWPMYRKNPLNWQPEQEEHGDVALDVGFPEDGLDLWPLLRSAAQHAHDQQRQLPAVGLRYRGKLHRETRAEISLQRHRRHRDKRSALPSLRAAIYMQVVVTVTPNPPARLHSHINVKHFSKCNSGRVAGSAEGRSGKILNSQRVLFCQVGNRLRQ</sequence>
<dbReference type="Pfam" id="PF06645">
    <property type="entry name" value="SPC12"/>
    <property type="match status" value="1"/>
</dbReference>
<evidence type="ECO:0000313" key="13">
    <source>
        <dbReference type="Proteomes" id="UP000314986"/>
    </source>
</evidence>
<evidence type="ECO:0000256" key="11">
    <source>
        <dbReference type="SAM" id="Phobius"/>
    </source>
</evidence>
<keyword evidence="5" id="KW-0256">Endoplasmic reticulum</keyword>
<keyword evidence="6 11" id="KW-1133">Transmembrane helix</keyword>
<dbReference type="PANTHER" id="PTHR13202:SF0">
    <property type="entry name" value="SIGNAL PEPTIDASE COMPLEX SUBUNIT 1"/>
    <property type="match status" value="1"/>
</dbReference>
<feature type="transmembrane region" description="Helical" evidence="11">
    <location>
        <begin position="47"/>
        <end position="64"/>
    </location>
</feature>
<evidence type="ECO:0000256" key="8">
    <source>
        <dbReference type="ARBA" id="ARBA00032913"/>
    </source>
</evidence>
<dbReference type="Proteomes" id="UP000314986">
    <property type="component" value="Unassembled WGS sequence"/>
</dbReference>
<proteinExistence type="inferred from homology"/>
<keyword evidence="7 11" id="KW-0472">Membrane</keyword>
<keyword evidence="13" id="KW-1185">Reference proteome</keyword>
<evidence type="ECO:0000256" key="4">
    <source>
        <dbReference type="ARBA" id="ARBA00022692"/>
    </source>
</evidence>
<comment type="similarity">
    <text evidence="2">Belongs to the SPCS1 family.</text>
</comment>
<feature type="transmembrane region" description="Helical" evidence="11">
    <location>
        <begin position="23"/>
        <end position="41"/>
    </location>
</feature>
<reference evidence="13" key="3">
    <citation type="journal article" date="2014" name="Nature">
        <title>Elephant shark genome provides unique insights into gnathostome evolution.</title>
        <authorList>
            <consortium name="International Elephant Shark Genome Sequencing Consortium"/>
            <person name="Venkatesh B."/>
            <person name="Lee A.P."/>
            <person name="Ravi V."/>
            <person name="Maurya A.K."/>
            <person name="Lian M.M."/>
            <person name="Swann J.B."/>
            <person name="Ohta Y."/>
            <person name="Flajnik M.F."/>
            <person name="Sutoh Y."/>
            <person name="Kasahara M."/>
            <person name="Hoon S."/>
            <person name="Gangu V."/>
            <person name="Roy S.W."/>
            <person name="Irimia M."/>
            <person name="Korzh V."/>
            <person name="Kondrychyn I."/>
            <person name="Lim Z.W."/>
            <person name="Tay B.H."/>
            <person name="Tohari S."/>
            <person name="Kong K.W."/>
            <person name="Ho S."/>
            <person name="Lorente-Galdos B."/>
            <person name="Quilez J."/>
            <person name="Marques-Bonet T."/>
            <person name="Raney B.J."/>
            <person name="Ingham P.W."/>
            <person name="Tay A."/>
            <person name="Hillier L.W."/>
            <person name="Minx P."/>
            <person name="Boehm T."/>
            <person name="Wilson R.K."/>
            <person name="Brenner S."/>
            <person name="Warren W.C."/>
        </authorList>
    </citation>
    <scope>NUCLEOTIDE SEQUENCE [LARGE SCALE GENOMIC DNA]</scope>
</reference>
<dbReference type="PANTHER" id="PTHR13202">
    <property type="entry name" value="MICROSOMAL SIGNAL PEPTIDASE 12 KDA SUBUNIT"/>
    <property type="match status" value="1"/>
</dbReference>
<accession>A0A4W3IBN5</accession>
<dbReference type="InParanoid" id="A0A4W3IBN5"/>
<reference evidence="13" key="1">
    <citation type="journal article" date="2006" name="Science">
        <title>Ancient noncoding elements conserved in the human genome.</title>
        <authorList>
            <person name="Venkatesh B."/>
            <person name="Kirkness E.F."/>
            <person name="Loh Y.H."/>
            <person name="Halpern A.L."/>
            <person name="Lee A.P."/>
            <person name="Johnson J."/>
            <person name="Dandona N."/>
            <person name="Viswanathan L.D."/>
            <person name="Tay A."/>
            <person name="Venter J.C."/>
            <person name="Strausberg R.L."/>
            <person name="Brenner S."/>
        </authorList>
    </citation>
    <scope>NUCLEOTIDE SEQUENCE [LARGE SCALE GENOMIC DNA]</scope>
</reference>
<evidence type="ECO:0000256" key="2">
    <source>
        <dbReference type="ARBA" id="ARBA00005245"/>
    </source>
</evidence>
<evidence type="ECO:0000256" key="9">
    <source>
        <dbReference type="ARBA" id="ARBA00045204"/>
    </source>
</evidence>
<protein>
    <recommendedName>
        <fullName evidence="3">Signal peptidase complex subunit 1</fullName>
    </recommendedName>
    <alternativeName>
        <fullName evidence="8">Microsomal signal peptidase 12 kDa subunit</fullName>
    </alternativeName>
</protein>
<keyword evidence="4 11" id="KW-0812">Transmembrane</keyword>
<evidence type="ECO:0000256" key="7">
    <source>
        <dbReference type="ARBA" id="ARBA00023136"/>
    </source>
</evidence>
<evidence type="ECO:0000256" key="10">
    <source>
        <dbReference type="ARBA" id="ARBA00046498"/>
    </source>
</evidence>
<evidence type="ECO:0000256" key="5">
    <source>
        <dbReference type="ARBA" id="ARBA00022824"/>
    </source>
</evidence>
<evidence type="ECO:0000313" key="12">
    <source>
        <dbReference type="Ensembl" id="ENSCMIP00000018314.1"/>
    </source>
</evidence>
<dbReference type="STRING" id="7868.ENSCMIP00000018314"/>
<dbReference type="GeneTree" id="ENSGT00390000018321"/>
<dbReference type="GO" id="GO:0006465">
    <property type="term" value="P:signal peptide processing"/>
    <property type="evidence" value="ECO:0007669"/>
    <property type="project" value="InterPro"/>
</dbReference>
<comment type="subunit">
    <text evidence="10">Component of the signal peptidase complex paralog A (SPC-A) composed of a catalytic subunit SEC11A and three accessory subunits SPCS1, SPCS2 and SPCS3. Component of the signal peptidase complex paralog C (SPC-C) composed of a catalytic subunit SEC11C and three accessory subunits SPCS1, SPCS2 and SPCS3. Within the complex, interacts with SPCS2 and SPCS3. The complex induces a local thinning of the ER membrane which is used to measure the length of the signal peptide (SP) h-region of protein substrates. This ensures the selectivity of the complex towards h-regions shorter than 18-20 amino acids.</text>
</comment>
<reference evidence="12" key="4">
    <citation type="submission" date="2025-08" db="UniProtKB">
        <authorList>
            <consortium name="Ensembl"/>
        </authorList>
    </citation>
    <scope>IDENTIFICATION</scope>
</reference>
<dbReference type="AlphaFoldDB" id="A0A4W3IBN5"/>
<organism evidence="12 13">
    <name type="scientific">Callorhinchus milii</name>
    <name type="common">Ghost shark</name>
    <dbReference type="NCBI Taxonomy" id="7868"/>
    <lineage>
        <taxon>Eukaryota</taxon>
        <taxon>Metazoa</taxon>
        <taxon>Chordata</taxon>
        <taxon>Craniata</taxon>
        <taxon>Vertebrata</taxon>
        <taxon>Chondrichthyes</taxon>
        <taxon>Holocephali</taxon>
        <taxon>Chimaeriformes</taxon>
        <taxon>Callorhinchidae</taxon>
        <taxon>Callorhinchus</taxon>
    </lineage>
</organism>